<protein>
    <submittedName>
        <fullName evidence="2">Bacterial protein of uncharacterized function (Gcw_chp)</fullName>
    </submittedName>
</protein>
<feature type="chain" id="PRO_5016706010" evidence="1">
    <location>
        <begin position="25"/>
        <end position="267"/>
    </location>
</feature>
<gene>
    <name evidence="2" type="ORF">NCTC13315_00192</name>
</gene>
<dbReference type="EMBL" id="UGNV01000001">
    <property type="protein sequence ID" value="STX27685.1"/>
    <property type="molecule type" value="Genomic_DNA"/>
</dbReference>
<dbReference type="RefSeq" id="WP_131750082.1">
    <property type="nucleotide sequence ID" value="NZ_CAAAHO010000003.1"/>
</dbReference>
<dbReference type="Pfam" id="PF09694">
    <property type="entry name" value="Gcw_chp"/>
    <property type="match status" value="1"/>
</dbReference>
<organism evidence="2 3">
    <name type="scientific">Legionella beliardensis</name>
    <dbReference type="NCBI Taxonomy" id="91822"/>
    <lineage>
        <taxon>Bacteria</taxon>
        <taxon>Pseudomonadati</taxon>
        <taxon>Pseudomonadota</taxon>
        <taxon>Gammaproteobacteria</taxon>
        <taxon>Legionellales</taxon>
        <taxon>Legionellaceae</taxon>
        <taxon>Legionella</taxon>
    </lineage>
</organism>
<feature type="signal peptide" evidence="1">
    <location>
        <begin position="1"/>
        <end position="24"/>
    </location>
</feature>
<dbReference type="Proteomes" id="UP000254968">
    <property type="component" value="Unassembled WGS sequence"/>
</dbReference>
<evidence type="ECO:0000256" key="1">
    <source>
        <dbReference type="SAM" id="SignalP"/>
    </source>
</evidence>
<keyword evidence="3" id="KW-1185">Reference proteome</keyword>
<dbReference type="AlphaFoldDB" id="A0A378HZ85"/>
<proteinExistence type="predicted"/>
<dbReference type="NCBIfam" id="TIGR02001">
    <property type="entry name" value="gcw_chp"/>
    <property type="match status" value="1"/>
</dbReference>
<sequence length="267" mass="30351">MIWKLVGFCWITFVLCSGSSLCLGASNDDAEKMVHPSTKAPIVNPKNDKKEEQGPVEFIVSKASGSAALLSNYVFRGITQTESLPAIQVEFTYTFPIGLYLTVWGSNAKFAETDINMEIDPFIGFYQEVNDDFNYDISYYKSFYPSASEFNYTEWIAVINYKFLQTNLGFSNNVYNVHKIGYYYNGGINYTIPSRFLFDFEGITLLALIGHYHLPKIADLSYNDYTLGLSKNFKNYNISFQWTTTNHTEYYGHYGGSHFAASLIGTF</sequence>
<dbReference type="OrthoDB" id="9793561at2"/>
<accession>A0A378HZ85</accession>
<reference evidence="2 3" key="1">
    <citation type="submission" date="2018-06" db="EMBL/GenBank/DDBJ databases">
        <authorList>
            <consortium name="Pathogen Informatics"/>
            <person name="Doyle S."/>
        </authorList>
    </citation>
    <scope>NUCLEOTIDE SEQUENCE [LARGE SCALE GENOMIC DNA]</scope>
    <source>
        <strain evidence="2 3">NCTC13315</strain>
    </source>
</reference>
<evidence type="ECO:0000313" key="3">
    <source>
        <dbReference type="Proteomes" id="UP000254968"/>
    </source>
</evidence>
<dbReference type="InterPro" id="IPR010239">
    <property type="entry name" value="CHP02001"/>
</dbReference>
<keyword evidence="1" id="KW-0732">Signal</keyword>
<name>A0A378HZ85_9GAMM</name>
<evidence type="ECO:0000313" key="2">
    <source>
        <dbReference type="EMBL" id="STX27685.1"/>
    </source>
</evidence>